<proteinExistence type="inferred from homology"/>
<sequence>MNPGGAAPALPLTHAVRANGFVFISGQLPVTAAGELPDGFEAQLRQVLANLEAALEAAGSSFGKVVKTTVFMKDLNDFAALNTIYGEVFASQPPARSAYEVARLPRDALVEIEAVALA</sequence>
<dbReference type="SUPFAM" id="SSF55298">
    <property type="entry name" value="YjgF-like"/>
    <property type="match status" value="1"/>
</dbReference>
<dbReference type="CDD" id="cd00448">
    <property type="entry name" value="YjgF_YER057c_UK114_family"/>
    <property type="match status" value="1"/>
</dbReference>
<dbReference type="PANTHER" id="PTHR11803:SF39">
    <property type="entry name" value="2-IMINOBUTANOATE_2-IMINOPROPANOATE DEAMINASE"/>
    <property type="match status" value="1"/>
</dbReference>
<dbReference type="InterPro" id="IPR006175">
    <property type="entry name" value="YjgF/YER057c/UK114"/>
</dbReference>
<dbReference type="InterPro" id="IPR006056">
    <property type="entry name" value="RidA"/>
</dbReference>
<comment type="caution">
    <text evidence="2">The sequence shown here is derived from an EMBL/GenBank/DDBJ whole genome shotgun (WGS) entry which is preliminary data.</text>
</comment>
<dbReference type="EMBL" id="JADBEO010000016">
    <property type="protein sequence ID" value="MDR4306792.1"/>
    <property type="molecule type" value="Genomic_DNA"/>
</dbReference>
<dbReference type="InterPro" id="IPR035959">
    <property type="entry name" value="RutC-like_sf"/>
</dbReference>
<dbReference type="Gene3D" id="3.30.1330.40">
    <property type="entry name" value="RutC-like"/>
    <property type="match status" value="1"/>
</dbReference>
<evidence type="ECO:0000313" key="3">
    <source>
        <dbReference type="Proteomes" id="UP001181622"/>
    </source>
</evidence>
<evidence type="ECO:0000313" key="2">
    <source>
        <dbReference type="EMBL" id="MDR4306792.1"/>
    </source>
</evidence>
<keyword evidence="3" id="KW-1185">Reference proteome</keyword>
<protein>
    <submittedName>
        <fullName evidence="2">Deaminase</fullName>
    </submittedName>
</protein>
<dbReference type="Proteomes" id="UP001181622">
    <property type="component" value="Unassembled WGS sequence"/>
</dbReference>
<dbReference type="PROSITE" id="PS01094">
    <property type="entry name" value="UPF0076"/>
    <property type="match status" value="1"/>
</dbReference>
<dbReference type="Pfam" id="PF01042">
    <property type="entry name" value="Ribonuc_L-PSP"/>
    <property type="match status" value="1"/>
</dbReference>
<accession>A0ABU1DF94</accession>
<reference evidence="2" key="1">
    <citation type="submission" date="2020-10" db="EMBL/GenBank/DDBJ databases">
        <authorList>
            <person name="Abbas A."/>
            <person name="Razzaq R."/>
            <person name="Waqas M."/>
            <person name="Abbas N."/>
            <person name="Nielsen T.K."/>
            <person name="Hansen L.H."/>
            <person name="Hussain S."/>
            <person name="Shahid M."/>
        </authorList>
    </citation>
    <scope>NUCLEOTIDE SEQUENCE</scope>
    <source>
        <strain evidence="2">S14</strain>
    </source>
</reference>
<gene>
    <name evidence="2" type="ORF">IHQ68_09190</name>
</gene>
<organism evidence="2 3">
    <name type="scientific">Chelatococcus sambhunathii</name>
    <dbReference type="NCBI Taxonomy" id="363953"/>
    <lineage>
        <taxon>Bacteria</taxon>
        <taxon>Pseudomonadati</taxon>
        <taxon>Pseudomonadota</taxon>
        <taxon>Alphaproteobacteria</taxon>
        <taxon>Hyphomicrobiales</taxon>
        <taxon>Chelatococcaceae</taxon>
        <taxon>Chelatococcus</taxon>
    </lineage>
</organism>
<dbReference type="InterPro" id="IPR019897">
    <property type="entry name" value="RidA_CS"/>
</dbReference>
<dbReference type="NCBIfam" id="TIGR00004">
    <property type="entry name" value="Rid family detoxifying hydrolase"/>
    <property type="match status" value="1"/>
</dbReference>
<comment type="similarity">
    <text evidence="1">Belongs to the RutC family.</text>
</comment>
<evidence type="ECO:0000256" key="1">
    <source>
        <dbReference type="ARBA" id="ARBA00010552"/>
    </source>
</evidence>
<dbReference type="PANTHER" id="PTHR11803">
    <property type="entry name" value="2-IMINOBUTANOATE/2-IMINOPROPANOATE DEAMINASE RIDA"/>
    <property type="match status" value="1"/>
</dbReference>
<name>A0ABU1DF94_9HYPH</name>